<dbReference type="Proteomes" id="UP000013827">
    <property type="component" value="Unassembled WGS sequence"/>
</dbReference>
<reference evidence="3" key="2">
    <citation type="submission" date="2024-10" db="UniProtKB">
        <authorList>
            <consortium name="EnsemblProtists"/>
        </authorList>
    </citation>
    <scope>IDENTIFICATION</scope>
</reference>
<dbReference type="Gene3D" id="2.60.120.620">
    <property type="entry name" value="q2cbj1_9rhob like domain"/>
    <property type="match status" value="1"/>
</dbReference>
<dbReference type="EnsemblProtists" id="EOD13046">
    <property type="protein sequence ID" value="EOD13046"/>
    <property type="gene ID" value="EMIHUDRAFT_445922"/>
</dbReference>
<evidence type="ECO:0000313" key="3">
    <source>
        <dbReference type="EnsemblProtists" id="EOD13046"/>
    </source>
</evidence>
<sequence length="209" mass="23308">MILLARPLRTGELERLHRHRYVVVPDWLTRAQTGRLQADAVAVGADSGFESAVGSVNFGTARVDTEVRRSRQCSIYPPPRNAAGSVTERDGLVSAVNGLRRELEAAALPALPRLAPFETELNYLLYPIGGHYKRHLDQPRGNSGWQRQGRRAADGGSISGGSLRRVVSFILYLNDEWEDADGGVRRGRGAERRHARPPHERRVLRWSTE</sequence>
<dbReference type="HOGENOM" id="CLU_1317563_0_0_1"/>
<accession>A0A0D3IP61</accession>
<reference evidence="4" key="1">
    <citation type="journal article" date="2013" name="Nature">
        <title>Pan genome of the phytoplankton Emiliania underpins its global distribution.</title>
        <authorList>
            <person name="Read B.A."/>
            <person name="Kegel J."/>
            <person name="Klute M.J."/>
            <person name="Kuo A."/>
            <person name="Lefebvre S.C."/>
            <person name="Maumus F."/>
            <person name="Mayer C."/>
            <person name="Miller J."/>
            <person name="Monier A."/>
            <person name="Salamov A."/>
            <person name="Young J."/>
            <person name="Aguilar M."/>
            <person name="Claverie J.M."/>
            <person name="Frickenhaus S."/>
            <person name="Gonzalez K."/>
            <person name="Herman E.K."/>
            <person name="Lin Y.C."/>
            <person name="Napier J."/>
            <person name="Ogata H."/>
            <person name="Sarno A.F."/>
            <person name="Shmutz J."/>
            <person name="Schroeder D."/>
            <person name="de Vargas C."/>
            <person name="Verret F."/>
            <person name="von Dassow P."/>
            <person name="Valentin K."/>
            <person name="Van de Peer Y."/>
            <person name="Wheeler G."/>
            <person name="Dacks J.B."/>
            <person name="Delwiche C.F."/>
            <person name="Dyhrman S.T."/>
            <person name="Glockner G."/>
            <person name="John U."/>
            <person name="Richards T."/>
            <person name="Worden A.Z."/>
            <person name="Zhang X."/>
            <person name="Grigoriev I.V."/>
            <person name="Allen A.E."/>
            <person name="Bidle K."/>
            <person name="Borodovsky M."/>
            <person name="Bowler C."/>
            <person name="Brownlee C."/>
            <person name="Cock J.M."/>
            <person name="Elias M."/>
            <person name="Gladyshev V.N."/>
            <person name="Groth M."/>
            <person name="Guda C."/>
            <person name="Hadaegh A."/>
            <person name="Iglesias-Rodriguez M.D."/>
            <person name="Jenkins J."/>
            <person name="Jones B.M."/>
            <person name="Lawson T."/>
            <person name="Leese F."/>
            <person name="Lindquist E."/>
            <person name="Lobanov A."/>
            <person name="Lomsadze A."/>
            <person name="Malik S.B."/>
            <person name="Marsh M.E."/>
            <person name="Mackinder L."/>
            <person name="Mock T."/>
            <person name="Mueller-Roeber B."/>
            <person name="Pagarete A."/>
            <person name="Parker M."/>
            <person name="Probert I."/>
            <person name="Quesneville H."/>
            <person name="Raines C."/>
            <person name="Rensing S.A."/>
            <person name="Riano-Pachon D.M."/>
            <person name="Richier S."/>
            <person name="Rokitta S."/>
            <person name="Shiraiwa Y."/>
            <person name="Soanes D.M."/>
            <person name="van der Giezen M."/>
            <person name="Wahlund T.M."/>
            <person name="Williams B."/>
            <person name="Wilson W."/>
            <person name="Wolfe G."/>
            <person name="Wurch L.L."/>
        </authorList>
    </citation>
    <scope>NUCLEOTIDE SEQUENCE</scope>
</reference>
<protein>
    <recommendedName>
        <fullName evidence="2">Prolyl 4-hydroxylase alpha subunit Fe(2+) 2OG dioxygenase domain-containing protein</fullName>
    </recommendedName>
</protein>
<evidence type="ECO:0000256" key="1">
    <source>
        <dbReference type="SAM" id="MobiDB-lite"/>
    </source>
</evidence>
<organism evidence="3 4">
    <name type="scientific">Emiliania huxleyi (strain CCMP1516)</name>
    <dbReference type="NCBI Taxonomy" id="280463"/>
    <lineage>
        <taxon>Eukaryota</taxon>
        <taxon>Haptista</taxon>
        <taxon>Haptophyta</taxon>
        <taxon>Prymnesiophyceae</taxon>
        <taxon>Isochrysidales</taxon>
        <taxon>Noelaerhabdaceae</taxon>
        <taxon>Emiliania</taxon>
    </lineage>
</organism>
<evidence type="ECO:0000259" key="2">
    <source>
        <dbReference type="Pfam" id="PF13640"/>
    </source>
</evidence>
<dbReference type="RefSeq" id="XP_005765475.1">
    <property type="nucleotide sequence ID" value="XM_005765418.1"/>
</dbReference>
<name>A0A0D3IP61_EMIH1</name>
<dbReference type="PaxDb" id="2903-EOD13046"/>
<dbReference type="KEGG" id="ehx:EMIHUDRAFT_445922"/>
<feature type="domain" description="Prolyl 4-hydroxylase alpha subunit Fe(2+) 2OG dioxygenase" evidence="2">
    <location>
        <begin position="123"/>
        <end position="204"/>
    </location>
</feature>
<proteinExistence type="predicted"/>
<feature type="region of interest" description="Disordered" evidence="1">
    <location>
        <begin position="183"/>
        <end position="209"/>
    </location>
</feature>
<feature type="region of interest" description="Disordered" evidence="1">
    <location>
        <begin position="138"/>
        <end position="157"/>
    </location>
</feature>
<dbReference type="AlphaFoldDB" id="A0A0D3IP61"/>
<keyword evidence="4" id="KW-1185">Reference proteome</keyword>
<dbReference type="InterPro" id="IPR044862">
    <property type="entry name" value="Pro_4_hyd_alph_FE2OG_OXY"/>
</dbReference>
<dbReference type="Pfam" id="PF13640">
    <property type="entry name" value="2OG-FeII_Oxy_3"/>
    <property type="match status" value="1"/>
</dbReference>
<dbReference type="GeneID" id="17259193"/>
<evidence type="ECO:0000313" key="4">
    <source>
        <dbReference type="Proteomes" id="UP000013827"/>
    </source>
</evidence>